<dbReference type="Proteomes" id="UP000530060">
    <property type="component" value="Unassembled WGS sequence"/>
</dbReference>
<dbReference type="PANTHER" id="PTHR31210:SF43">
    <property type="entry name" value="STORAGE PROTEIN-RELATED"/>
    <property type="match status" value="1"/>
</dbReference>
<name>A0A6V6Z552_9FLAO</name>
<dbReference type="InterPro" id="IPR029044">
    <property type="entry name" value="Nucleotide-diphossugar_trans"/>
</dbReference>
<comment type="caution">
    <text evidence="1">The sequence shown here is derived from an EMBL/GenBank/DDBJ whole genome shotgun (WGS) entry which is preliminary data.</text>
</comment>
<dbReference type="PANTHER" id="PTHR31210">
    <property type="entry name" value="OS06G0731900 PROTEIN"/>
    <property type="match status" value="1"/>
</dbReference>
<reference evidence="1 2" key="1">
    <citation type="submission" date="2020-06" db="EMBL/GenBank/DDBJ databases">
        <authorList>
            <person name="Criscuolo A."/>
        </authorList>
    </citation>
    <scope>NUCLEOTIDE SEQUENCE [LARGE SCALE GENOMIC DNA]</scope>
    <source>
        <strain evidence="2">CIP 111411</strain>
    </source>
</reference>
<evidence type="ECO:0000313" key="1">
    <source>
        <dbReference type="EMBL" id="CAD0006775.1"/>
    </source>
</evidence>
<dbReference type="EMBL" id="CAIJDP010000079">
    <property type="protein sequence ID" value="CAD0006775.1"/>
    <property type="molecule type" value="Genomic_DNA"/>
</dbReference>
<evidence type="ECO:0008006" key="3">
    <source>
        <dbReference type="Google" id="ProtNLM"/>
    </source>
</evidence>
<dbReference type="Pfam" id="PF05212">
    <property type="entry name" value="DUF707"/>
    <property type="match status" value="2"/>
</dbReference>
<organism evidence="1 2">
    <name type="scientific">Flavobacterium salmonis</name>
    <dbReference type="NCBI Taxonomy" id="2654844"/>
    <lineage>
        <taxon>Bacteria</taxon>
        <taxon>Pseudomonadati</taxon>
        <taxon>Bacteroidota</taxon>
        <taxon>Flavobacteriia</taxon>
        <taxon>Flavobacteriales</taxon>
        <taxon>Flavobacteriaceae</taxon>
        <taxon>Flavobacterium</taxon>
    </lineage>
</organism>
<protein>
    <recommendedName>
        <fullName evidence="3">DUF707 domain-containing protein</fullName>
    </recommendedName>
</protein>
<keyword evidence="2" id="KW-1185">Reference proteome</keyword>
<dbReference type="InterPro" id="IPR007877">
    <property type="entry name" value="DUF707"/>
</dbReference>
<dbReference type="SUPFAM" id="SSF53448">
    <property type="entry name" value="Nucleotide-diphospho-sugar transferases"/>
    <property type="match status" value="1"/>
</dbReference>
<dbReference type="AlphaFoldDB" id="A0A6V6Z552"/>
<gene>
    <name evidence="1" type="ORF">FLAT13_03490</name>
</gene>
<sequence>MNLTKKKHKNKKHCIIATVGASSLHKQWIKGENAFDLHLIVYDDSYELFKLDTPFITVGTGNKFKLIYNYLKNNERLIDQYDFFYMPDDDIAIDQNNIQKLFDFMENYELDLAQPAIANSYFSHPHTFRKANSIIRFTNFVEIMQPCFSRDALRKVLHTFNESKSGWGLDFHWGIIVNYTEFNMAIIDDIYSLHTRPVQSSNHQEMLDYMKKYNLSFKIYST</sequence>
<dbReference type="RefSeq" id="WP_078228096.1">
    <property type="nucleotide sequence ID" value="NZ_CAIJDP010000079.1"/>
</dbReference>
<evidence type="ECO:0000313" key="2">
    <source>
        <dbReference type="Proteomes" id="UP000530060"/>
    </source>
</evidence>
<accession>A0A6V6Z552</accession>
<proteinExistence type="predicted"/>